<feature type="transmembrane region" description="Helical" evidence="1">
    <location>
        <begin position="69"/>
        <end position="91"/>
    </location>
</feature>
<keyword evidence="1" id="KW-1133">Transmembrane helix</keyword>
<evidence type="ECO:0000313" key="2">
    <source>
        <dbReference type="EMBL" id="KAB2792980.1"/>
    </source>
</evidence>
<evidence type="ECO:0000256" key="1">
    <source>
        <dbReference type="SAM" id="Phobius"/>
    </source>
</evidence>
<gene>
    <name evidence="2" type="ORF">F9L06_20980</name>
</gene>
<dbReference type="RefSeq" id="WP_151576913.1">
    <property type="nucleotide sequence ID" value="NZ_WBWX01000010.1"/>
</dbReference>
<evidence type="ECO:0000313" key="3">
    <source>
        <dbReference type="Proteomes" id="UP000441102"/>
    </source>
</evidence>
<sequence length="206" mass="23931">MLELYRRGNWADLTCADRLQPIFWYSLIALFVFFVVMFCVTYWLPQYHPYNPPSSEFAEDGISKSDKALIFKVIGVLVLFLFVSVAGVAMLSPNLTETWLGNTRAQETGCHRLTAYSHSFDFINARKDFRYYPRNKSKPPAYKITIRQNGNKMELYFSIDDEVTIRRLYKMTPYLMENLLKWINLNGFSIPPELNGLSGQANHLSK</sequence>
<keyword evidence="1" id="KW-0812">Transmembrane</keyword>
<dbReference type="Proteomes" id="UP000441102">
    <property type="component" value="Unassembled WGS sequence"/>
</dbReference>
<feature type="transmembrane region" description="Helical" evidence="1">
    <location>
        <begin position="21"/>
        <end position="44"/>
    </location>
</feature>
<comment type="caution">
    <text evidence="2">The sequence shown here is derived from an EMBL/GenBank/DDBJ whole genome shotgun (WGS) entry which is preliminary data.</text>
</comment>
<protein>
    <submittedName>
        <fullName evidence="2">Uncharacterized protein</fullName>
    </submittedName>
</protein>
<accession>A0A6I0DM87</accession>
<organism evidence="2 3">
    <name type="scientific">Brucella anthropi</name>
    <name type="common">Ochrobactrum anthropi</name>
    <dbReference type="NCBI Taxonomy" id="529"/>
    <lineage>
        <taxon>Bacteria</taxon>
        <taxon>Pseudomonadati</taxon>
        <taxon>Pseudomonadota</taxon>
        <taxon>Alphaproteobacteria</taxon>
        <taxon>Hyphomicrobiales</taxon>
        <taxon>Brucellaceae</taxon>
        <taxon>Brucella/Ochrobactrum group</taxon>
        <taxon>Brucella</taxon>
    </lineage>
</organism>
<dbReference type="EMBL" id="WBWX01000010">
    <property type="protein sequence ID" value="KAB2792980.1"/>
    <property type="molecule type" value="Genomic_DNA"/>
</dbReference>
<dbReference type="AlphaFoldDB" id="A0A6I0DM87"/>
<proteinExistence type="predicted"/>
<name>A0A6I0DM87_BRUAN</name>
<keyword evidence="1" id="KW-0472">Membrane</keyword>
<reference evidence="2 3" key="1">
    <citation type="submission" date="2019-09" db="EMBL/GenBank/DDBJ databases">
        <title>Taxonomic organization of the family Brucellaceae based on a phylogenomic approach.</title>
        <authorList>
            <person name="Leclercq S."/>
            <person name="Cloeckaert A."/>
            <person name="Zygmunt M.S."/>
        </authorList>
    </citation>
    <scope>NUCLEOTIDE SEQUENCE [LARGE SCALE GENOMIC DNA]</scope>
    <source>
        <strain evidence="2 3">CCUG 34461</strain>
    </source>
</reference>